<gene>
    <name evidence="1" type="ORF">GCM10018785_04340</name>
</gene>
<reference evidence="1" key="2">
    <citation type="submission" date="2020-09" db="EMBL/GenBank/DDBJ databases">
        <authorList>
            <person name="Sun Q."/>
            <person name="Ohkuma M."/>
        </authorList>
    </citation>
    <scope>NUCLEOTIDE SEQUENCE</scope>
    <source>
        <strain evidence="1">JCM 4784</strain>
    </source>
</reference>
<accession>A0A918Z6G7</accession>
<reference evidence="1" key="1">
    <citation type="journal article" date="2014" name="Int. J. Syst. Evol. Microbiol.">
        <title>Complete genome sequence of Corynebacterium casei LMG S-19264T (=DSM 44701T), isolated from a smear-ripened cheese.</title>
        <authorList>
            <consortium name="US DOE Joint Genome Institute (JGI-PGF)"/>
            <person name="Walter F."/>
            <person name="Albersmeier A."/>
            <person name="Kalinowski J."/>
            <person name="Ruckert C."/>
        </authorList>
    </citation>
    <scope>NUCLEOTIDE SEQUENCE</scope>
    <source>
        <strain evidence="1">JCM 4784</strain>
    </source>
</reference>
<sequence length="119" mass="12104">MGPPGTVSAVGGVRLTVRKGETYGPVGESGRGTTMPGRVVAGLSRAERLAQRTKRGYQEGLVAELPGAVGPPRGALRCVAARSPRACATVEPPVTTPNGTGHWGTCHVPPTAPRLASVV</sequence>
<comment type="caution">
    <text evidence="1">The sequence shown here is derived from an EMBL/GenBank/DDBJ whole genome shotgun (WGS) entry which is preliminary data.</text>
</comment>
<organism evidence="1 2">
    <name type="scientific">Streptomyces longispororuber</name>
    <dbReference type="NCBI Taxonomy" id="68230"/>
    <lineage>
        <taxon>Bacteria</taxon>
        <taxon>Bacillati</taxon>
        <taxon>Actinomycetota</taxon>
        <taxon>Actinomycetes</taxon>
        <taxon>Kitasatosporales</taxon>
        <taxon>Streptomycetaceae</taxon>
        <taxon>Streptomyces</taxon>
    </lineage>
</organism>
<protein>
    <submittedName>
        <fullName evidence="1">Uncharacterized protein</fullName>
    </submittedName>
</protein>
<dbReference type="AlphaFoldDB" id="A0A918Z6G7"/>
<dbReference type="Proteomes" id="UP000608024">
    <property type="component" value="Unassembled WGS sequence"/>
</dbReference>
<keyword evidence="2" id="KW-1185">Reference proteome</keyword>
<proteinExistence type="predicted"/>
<dbReference type="EMBL" id="BNBT01000004">
    <property type="protein sequence ID" value="GHE37873.1"/>
    <property type="molecule type" value="Genomic_DNA"/>
</dbReference>
<name>A0A918Z6G7_9ACTN</name>
<evidence type="ECO:0000313" key="1">
    <source>
        <dbReference type="EMBL" id="GHE37873.1"/>
    </source>
</evidence>
<evidence type="ECO:0000313" key="2">
    <source>
        <dbReference type="Proteomes" id="UP000608024"/>
    </source>
</evidence>